<reference evidence="1" key="1">
    <citation type="submission" date="2020-05" db="EMBL/GenBank/DDBJ databases">
        <authorList>
            <person name="Chiriac C."/>
            <person name="Salcher M."/>
            <person name="Ghai R."/>
            <person name="Kavagutti S V."/>
        </authorList>
    </citation>
    <scope>NUCLEOTIDE SEQUENCE</scope>
</reference>
<protein>
    <submittedName>
        <fullName evidence="1">Uncharacterized protein</fullName>
    </submittedName>
</protein>
<organism evidence="1">
    <name type="scientific">uncultured Caudovirales phage</name>
    <dbReference type="NCBI Taxonomy" id="2100421"/>
    <lineage>
        <taxon>Viruses</taxon>
        <taxon>Duplodnaviria</taxon>
        <taxon>Heunggongvirae</taxon>
        <taxon>Uroviricota</taxon>
        <taxon>Caudoviricetes</taxon>
        <taxon>Peduoviridae</taxon>
        <taxon>Maltschvirus</taxon>
        <taxon>Maltschvirus maltsch</taxon>
    </lineage>
</organism>
<evidence type="ECO:0000313" key="1">
    <source>
        <dbReference type="EMBL" id="CAB4200639.1"/>
    </source>
</evidence>
<proteinExistence type="predicted"/>
<sequence length="352" mass="35057">MADTTTTNLAITKPEVGASTNTWGTKQNAGFDILDGIFAPTGVGTSVGLNVGAGKTLSVAGTLALAGTATVTGVINVLVGTFNILASLFSIKDNADPTKIVKFLLSGLTTGTTRTITVPDADLTLVGTTTTQTLTNKTIASPGLPIAGATSGTVTLAANGTATGTVTVPNGTDVLVARNTTDTLTNKTLDTAATGNVLKINGTGITDKVGTGKVVLDTNPTIAAPTLSGTVTFGTAPHAAPGGSAPLYSARAWVSFNGTAGIGAITPLASGNITSVTKTATGKYTIVMATALADTSYAVVATSTYDVSNDGSNAQEDTRLGARTTSTFYVSTFNGIGTSFSDGVGISVVVYR</sequence>
<gene>
    <name evidence="1" type="ORF">UFOVP1339_57</name>
</gene>
<name>A0A6J5RTA7_9CAUD</name>
<dbReference type="EMBL" id="LR797300">
    <property type="protein sequence ID" value="CAB4200639.1"/>
    <property type="molecule type" value="Genomic_DNA"/>
</dbReference>
<accession>A0A6J5RTA7</accession>